<evidence type="ECO:0000256" key="7">
    <source>
        <dbReference type="ARBA" id="ARBA00022475"/>
    </source>
</evidence>
<evidence type="ECO:0000256" key="6">
    <source>
        <dbReference type="ARBA" id="ARBA00014125"/>
    </source>
</evidence>
<evidence type="ECO:0000256" key="17">
    <source>
        <dbReference type="SAM" id="Coils"/>
    </source>
</evidence>
<evidence type="ECO:0000256" key="15">
    <source>
        <dbReference type="ARBA" id="ARBA00024757"/>
    </source>
</evidence>
<evidence type="ECO:0000256" key="18">
    <source>
        <dbReference type="SAM" id="MobiDB-lite"/>
    </source>
</evidence>
<evidence type="ECO:0000256" key="1">
    <source>
        <dbReference type="ARBA" id="ARBA00004188"/>
    </source>
</evidence>
<dbReference type="GO" id="GO:0002102">
    <property type="term" value="C:podosome"/>
    <property type="evidence" value="ECO:0007669"/>
    <property type="project" value="UniProtKB-SubCell"/>
</dbReference>
<evidence type="ECO:0000256" key="2">
    <source>
        <dbReference type="ARBA" id="ARBA00004245"/>
    </source>
</evidence>
<dbReference type="GO" id="GO:0005912">
    <property type="term" value="C:adherens junction"/>
    <property type="evidence" value="ECO:0007669"/>
    <property type="project" value="UniProtKB-SubCell"/>
</dbReference>
<keyword evidence="12" id="KW-0472">Membrane</keyword>
<dbReference type="GO" id="GO:0007155">
    <property type="term" value="P:cell adhesion"/>
    <property type="evidence" value="ECO:0007669"/>
    <property type="project" value="UniProtKB-KW"/>
</dbReference>
<dbReference type="GO" id="GO:0005198">
    <property type="term" value="F:structural molecule activity"/>
    <property type="evidence" value="ECO:0007669"/>
    <property type="project" value="InterPro"/>
</dbReference>
<evidence type="ECO:0000313" key="20">
    <source>
        <dbReference type="Proteomes" id="UP000727407"/>
    </source>
</evidence>
<keyword evidence="17" id="KW-0175">Coiled coil</keyword>
<dbReference type="PROSITE" id="PS00664">
    <property type="entry name" value="VINCULIN_2"/>
    <property type="match status" value="2"/>
</dbReference>
<accession>A0A8J4XEB9</accession>
<name>A0A8J4XEB9_CLAMG</name>
<feature type="coiled-coil region" evidence="17">
    <location>
        <begin position="482"/>
        <end position="537"/>
    </location>
</feature>
<dbReference type="PROSITE" id="PS00663">
    <property type="entry name" value="VINCULIN_1"/>
    <property type="match status" value="1"/>
</dbReference>
<dbReference type="SUPFAM" id="SSF47220">
    <property type="entry name" value="alpha-catenin/vinculin-like"/>
    <property type="match status" value="7"/>
</dbReference>
<dbReference type="Proteomes" id="UP000727407">
    <property type="component" value="Unassembled WGS sequence"/>
</dbReference>
<evidence type="ECO:0000256" key="3">
    <source>
        <dbReference type="ARBA" id="ARBA00004278"/>
    </source>
</evidence>
<dbReference type="InterPro" id="IPR017997">
    <property type="entry name" value="Vinculin"/>
</dbReference>
<keyword evidence="14" id="KW-0206">Cytoskeleton</keyword>
<evidence type="ECO:0000256" key="13">
    <source>
        <dbReference type="ARBA" id="ARBA00023203"/>
    </source>
</evidence>
<keyword evidence="7" id="KW-1003">Cell membrane</keyword>
<dbReference type="PANTHER" id="PTHR46180">
    <property type="entry name" value="VINCULIN"/>
    <property type="match status" value="1"/>
</dbReference>
<dbReference type="FunFam" id="1.20.120.810:FF:000002">
    <property type="entry name" value="Vinculin b"/>
    <property type="match status" value="1"/>
</dbReference>
<dbReference type="FunFam" id="1.20.120.810:FF:000003">
    <property type="entry name" value="Vinculin b"/>
    <property type="match status" value="1"/>
</dbReference>
<evidence type="ECO:0000256" key="12">
    <source>
        <dbReference type="ARBA" id="ARBA00023136"/>
    </source>
</evidence>
<evidence type="ECO:0000256" key="14">
    <source>
        <dbReference type="ARBA" id="ARBA00023212"/>
    </source>
</evidence>
<dbReference type="FunFam" id="1.20.120.810:FF:000001">
    <property type="entry name" value="Vinculin a"/>
    <property type="match status" value="1"/>
</dbReference>
<keyword evidence="20" id="KW-1185">Reference proteome</keyword>
<evidence type="ECO:0000256" key="16">
    <source>
        <dbReference type="ARBA" id="ARBA00033411"/>
    </source>
</evidence>
<reference evidence="19" key="1">
    <citation type="submission" date="2020-07" db="EMBL/GenBank/DDBJ databases">
        <title>Clarias magur genome sequencing, assembly and annotation.</title>
        <authorList>
            <person name="Kushwaha B."/>
            <person name="Kumar R."/>
            <person name="Das P."/>
            <person name="Joshi C.G."/>
            <person name="Kumar D."/>
            <person name="Nagpure N.S."/>
            <person name="Pandey M."/>
            <person name="Agarwal S."/>
            <person name="Srivastava S."/>
            <person name="Singh M."/>
            <person name="Sahoo L."/>
            <person name="Jayasankar P."/>
            <person name="Meher P.K."/>
            <person name="Koringa P.G."/>
            <person name="Iquebal M.A."/>
            <person name="Das S.P."/>
            <person name="Bit A."/>
            <person name="Patnaik S."/>
            <person name="Patel N."/>
            <person name="Shah T.M."/>
            <person name="Hinsu A."/>
            <person name="Jena J.K."/>
        </authorList>
    </citation>
    <scope>NUCLEOTIDE SEQUENCE</scope>
    <source>
        <strain evidence="19">CIFAMagur01</strain>
        <tissue evidence="19">Testis</tissue>
    </source>
</reference>
<evidence type="ECO:0000313" key="19">
    <source>
        <dbReference type="EMBL" id="KAF5901560.1"/>
    </source>
</evidence>
<keyword evidence="8" id="KW-0963">Cytoplasm</keyword>
<proteinExistence type="inferred from homology"/>
<dbReference type="EMBL" id="QNUK01000109">
    <property type="protein sequence ID" value="KAF5901560.1"/>
    <property type="molecule type" value="Genomic_DNA"/>
</dbReference>
<feature type="non-terminal residue" evidence="19">
    <location>
        <position position="962"/>
    </location>
</feature>
<dbReference type="OrthoDB" id="29742at2759"/>
<evidence type="ECO:0000256" key="10">
    <source>
        <dbReference type="ARBA" id="ARBA00022889"/>
    </source>
</evidence>
<dbReference type="FunFam" id="1.20.120.230:FF:000041">
    <property type="entry name" value="Vinculin"/>
    <property type="match status" value="1"/>
</dbReference>
<comment type="caution">
    <text evidence="19">The sequence shown here is derived from an EMBL/GenBank/DDBJ whole genome shotgun (WGS) entry which is preliminary data.</text>
</comment>
<dbReference type="InterPro" id="IPR036723">
    <property type="entry name" value="Alpha-catenin/vinculin-like_sf"/>
</dbReference>
<dbReference type="Gene3D" id="1.20.120.230">
    <property type="entry name" value="Alpha-catenin/vinculin-like"/>
    <property type="match status" value="2"/>
</dbReference>
<evidence type="ECO:0000256" key="4">
    <source>
        <dbReference type="ARBA" id="ARBA00004536"/>
    </source>
</evidence>
<comment type="similarity">
    <text evidence="5">Belongs to the vinculin/alpha-catenin family.</text>
</comment>
<evidence type="ECO:0000256" key="8">
    <source>
        <dbReference type="ARBA" id="ARBA00022490"/>
    </source>
</evidence>
<feature type="region of interest" description="Disordered" evidence="18">
    <location>
        <begin position="780"/>
        <end position="834"/>
    </location>
</feature>
<dbReference type="GO" id="GO:0051015">
    <property type="term" value="F:actin filament binding"/>
    <property type="evidence" value="ECO:0007669"/>
    <property type="project" value="InterPro"/>
</dbReference>
<evidence type="ECO:0000256" key="9">
    <source>
        <dbReference type="ARBA" id="ARBA00022737"/>
    </source>
</evidence>
<keyword evidence="10" id="KW-0130">Cell adhesion</keyword>
<organism evidence="19 20">
    <name type="scientific">Clarias magur</name>
    <name type="common">Asian catfish</name>
    <name type="synonym">Macropteronotus magur</name>
    <dbReference type="NCBI Taxonomy" id="1594786"/>
    <lineage>
        <taxon>Eukaryota</taxon>
        <taxon>Metazoa</taxon>
        <taxon>Chordata</taxon>
        <taxon>Craniata</taxon>
        <taxon>Vertebrata</taxon>
        <taxon>Euteleostomi</taxon>
        <taxon>Actinopterygii</taxon>
        <taxon>Neopterygii</taxon>
        <taxon>Teleostei</taxon>
        <taxon>Ostariophysi</taxon>
        <taxon>Siluriformes</taxon>
        <taxon>Clariidae</taxon>
        <taxon>Clarias</taxon>
    </lineage>
</organism>
<comment type="function">
    <text evidence="15">Actin filament (F-actin)-binding protein involved in cell-matrix adhesion and cell-cell adhesion. Regulates cell-surface E-cadherin expression and potentiates mechanosensing by the E-cadherin complex. May also play important roles in cell morphology and locomotion.</text>
</comment>
<protein>
    <recommendedName>
        <fullName evidence="6">Vinculin</fullName>
    </recommendedName>
    <alternativeName>
        <fullName evidence="16">Metavinculin</fullName>
    </alternativeName>
</protein>
<gene>
    <name evidence="19" type="primary">vcl</name>
    <name evidence="19" type="ORF">DAT39_008707</name>
</gene>
<dbReference type="InterPro" id="IPR006077">
    <property type="entry name" value="Vinculin/catenin"/>
</dbReference>
<dbReference type="AlphaFoldDB" id="A0A8J4XEB9"/>
<dbReference type="FunFam" id="1.20.120.230:FF:000013">
    <property type="entry name" value="Vinculin b"/>
    <property type="match status" value="1"/>
</dbReference>
<feature type="non-terminal residue" evidence="19">
    <location>
        <position position="1"/>
    </location>
</feature>
<keyword evidence="13" id="KW-0009">Actin-binding</keyword>
<keyword evidence="11" id="KW-0965">Cell junction</keyword>
<feature type="compositionally biased region" description="Pro residues" evidence="18">
    <location>
        <begin position="804"/>
        <end position="820"/>
    </location>
</feature>
<comment type="subcellular location">
    <subcellularLocation>
        <location evidence="4">Cell junction</location>
        <location evidence="4">Adherens junction</location>
    </subcellularLocation>
    <subcellularLocation>
        <location evidence="3">Cell membrane</location>
        <location evidence="3">Sarcolemma</location>
        <topology evidence="3">Peripheral membrane protein</topology>
        <orientation evidence="3">Cytoplasmic side</orientation>
    </subcellularLocation>
    <subcellularLocation>
        <location evidence="1">Cell projection</location>
        <location evidence="1">Podosome</location>
    </subcellularLocation>
    <subcellularLocation>
        <location evidence="2">Cytoplasm</location>
        <location evidence="2">Cytoskeleton</location>
    </subcellularLocation>
</comment>
<dbReference type="GO" id="GO:0042383">
    <property type="term" value="C:sarcolemma"/>
    <property type="evidence" value="ECO:0007669"/>
    <property type="project" value="UniProtKB-SubCell"/>
</dbReference>
<keyword evidence="9" id="KW-0677">Repeat</keyword>
<dbReference type="Gene3D" id="1.20.120.810">
    <property type="entry name" value="Vinculin, Vh2 four-helix bundle"/>
    <property type="match status" value="3"/>
</dbReference>
<dbReference type="Pfam" id="PF01044">
    <property type="entry name" value="Vinculin"/>
    <property type="match status" value="1"/>
</dbReference>
<evidence type="ECO:0000256" key="5">
    <source>
        <dbReference type="ARBA" id="ARBA00008376"/>
    </source>
</evidence>
<sequence>VGKETVQTTEDQIMKRDMPPAFIKVENACAKLVEAARMLKTDPYSVPARDYLIDGSRGILSGTSDLLLTFDEAEVRKIIRVCKGILEYLTVAEVVESMEDLVTYTKNLGPGMTKMAKMIDERQQELTHQEHRMMLVNSMNTVKELLPVLISAVKIFVTTKCAKSHGVEEAMKNRNYTFEKMSAEINEIIRVLQLTSWDEDAWANKDTEAMKRSLALIEAKMNQAKAWLKDPNGLPGAAGEHALRQILDEAGKVGELCAGKERREILGTTKTLGQMTDQVSDMRARGQGPTPMGMQKAQQVAQGLDILVGKVENAALKLEALSNAKLAIAKRIDAAQSWLADPHGGPEGEENIRALLAEAKRIADLCEDPKERDDILRSVSEIAGLTAKLSELRRQGKGDTPEARLLAKQIGTALQNLQAKTNRAVANMRPAKAAVTLEGKMEQAQRWINNPSVDDRGVGQAAIRGLIAEGRRLANSLPGPYRQELLAKCDRAEQLMLQLSELAARGEGESPQGRFVAAQLLEALKDLKARMQEAMTQEVSDVFSDTTTPIKLLAVAATAPLEAPNRDEVFEERASNFENHANRLGATAEKAAAVGTANKSTVEGIQATVKSARELTPQVTSAARILLKNPGNQAAYEHFETMKNQWIDNIEKMTGLVDEAIDTKSLLDASEEAIKKDIDKCRVAMANVQPQMLVAGATSIARRANRILLVAKREVENSEDPKFRAMVKAASDELSKTISPMVMDAKAVAGNIQNPGLQKSFLDSAYRILSAVGKVREAFQPQEPDFPPPPPDLDQLHVNDDQAPPKPPLPEGEVPPPRPPPPEEKDEEFPEQKAGEMVSEPMMVAARQLHDEARKWSSKGNDIIAAAKRMALLMAEMSRLVRGGSGNKRALIQCAKDIAKASDEVTRLAKEVAKQCTDKRIRTNLLQVCERIPTISTQLKILSTVKATMLGRTNISEEESEQ</sequence>
<evidence type="ECO:0000256" key="11">
    <source>
        <dbReference type="ARBA" id="ARBA00022949"/>
    </source>
</evidence>
<dbReference type="PRINTS" id="PR00806">
    <property type="entry name" value="VINCULIN"/>
</dbReference>
<dbReference type="InterPro" id="IPR000633">
    <property type="entry name" value="Vinculin_CS"/>
</dbReference>